<sequence>MRLSDFNTSLSGMSAAQIANMVAQQNISNMNTPGYIRQAVDQQALYSDGGLLGGNKQTGYGVKVTDIKRLTNVALTTQYNNQIAKQSASLYESGALNQALNLFGTPGKNTPSDNLDNFFTAWGALAKNPDQATNTTALLSSMTIFTDQLNQLHSGLKELETTITADTEAAVKDLNTLIKKLGSINKAIGNAGSNPPNDLLNQRDQILTTMSGYAGISVSAHPNNPDVYDVTIGGCLVVQGDETTEITSTRTASGFEFSVGGQTLHMPEGSISASVRVNQNEIKSYQAKIETFSNGLAKALDDIQVKNVNKIMDDLQKIGDALQANPNDEKLLSNREELLRQLEKFPGVTRSGDTIDIGGTSHSIDSLGTSTYVNDVSDFSIPIFVQNAGKWTINPAISNNAENKQFLGVIAADIASLKTDKNIEGTTFPNFMDGIITEVATDASKSSATSTADTQALSSLSESKSSLEGVNIDEEMTNIMQYQSYYVANTKAMNTVNDMMKALLAML</sequence>
<keyword evidence="10" id="KW-0969">Cilium</keyword>
<dbReference type="InterPro" id="IPR010930">
    <property type="entry name" value="Flg_bb/hook_C_dom"/>
</dbReference>
<dbReference type="SUPFAM" id="SSF64518">
    <property type="entry name" value="Phase 1 flagellin"/>
    <property type="match status" value="1"/>
</dbReference>
<feature type="domain" description="Flagellar hook-associated protein FlgK helical" evidence="9">
    <location>
        <begin position="97"/>
        <end position="306"/>
    </location>
</feature>
<keyword evidence="10" id="KW-0282">Flagellum</keyword>
<feature type="domain" description="Flagellar basal-body/hook protein C-terminal" evidence="8">
    <location>
        <begin position="469"/>
        <end position="505"/>
    </location>
</feature>
<accession>A0A7X0X3P3</accession>
<dbReference type="GO" id="GO:0005198">
    <property type="term" value="F:structural molecule activity"/>
    <property type="evidence" value="ECO:0007669"/>
    <property type="project" value="UniProtKB-UniRule"/>
</dbReference>
<name>A0A7X0X3P3_LISSE</name>
<evidence type="ECO:0000259" key="9">
    <source>
        <dbReference type="Pfam" id="PF22638"/>
    </source>
</evidence>
<dbReference type="GO" id="GO:0044780">
    <property type="term" value="P:bacterial-type flagellum assembly"/>
    <property type="evidence" value="ECO:0007669"/>
    <property type="project" value="InterPro"/>
</dbReference>
<evidence type="ECO:0000256" key="2">
    <source>
        <dbReference type="ARBA" id="ARBA00004613"/>
    </source>
</evidence>
<evidence type="ECO:0000256" key="7">
    <source>
        <dbReference type="RuleBase" id="RU362065"/>
    </source>
</evidence>
<dbReference type="InterPro" id="IPR053927">
    <property type="entry name" value="FlgK_helical"/>
</dbReference>
<proteinExistence type="inferred from homology"/>
<dbReference type="RefSeq" id="WP_185384055.1">
    <property type="nucleotide sequence ID" value="NZ_JAARRG010000011.1"/>
</dbReference>
<gene>
    <name evidence="7 10" type="primary">flgK</name>
    <name evidence="10" type="ORF">HB897_12640</name>
</gene>
<organism evidence="10 11">
    <name type="scientific">Listeria seeligeri</name>
    <dbReference type="NCBI Taxonomy" id="1640"/>
    <lineage>
        <taxon>Bacteria</taxon>
        <taxon>Bacillati</taxon>
        <taxon>Bacillota</taxon>
        <taxon>Bacilli</taxon>
        <taxon>Bacillales</taxon>
        <taxon>Listeriaceae</taxon>
        <taxon>Listeria</taxon>
    </lineage>
</organism>
<dbReference type="GO" id="GO:0005576">
    <property type="term" value="C:extracellular region"/>
    <property type="evidence" value="ECO:0007669"/>
    <property type="project" value="UniProtKB-SubCell"/>
</dbReference>
<evidence type="ECO:0000256" key="3">
    <source>
        <dbReference type="ARBA" id="ARBA00009677"/>
    </source>
</evidence>
<dbReference type="EMBL" id="JAARRG010000011">
    <property type="protein sequence ID" value="MBC1487077.1"/>
    <property type="molecule type" value="Genomic_DNA"/>
</dbReference>
<evidence type="ECO:0000259" key="8">
    <source>
        <dbReference type="Pfam" id="PF06429"/>
    </source>
</evidence>
<protein>
    <recommendedName>
        <fullName evidence="4 7">Flagellar hook-associated protein 1</fullName>
        <shortName evidence="7">HAP1</shortName>
    </recommendedName>
</protein>
<evidence type="ECO:0000256" key="1">
    <source>
        <dbReference type="ARBA" id="ARBA00004365"/>
    </source>
</evidence>
<evidence type="ECO:0000256" key="6">
    <source>
        <dbReference type="ARBA" id="ARBA00023143"/>
    </source>
</evidence>
<evidence type="ECO:0000313" key="10">
    <source>
        <dbReference type="EMBL" id="MBC1487077.1"/>
    </source>
</evidence>
<evidence type="ECO:0000256" key="5">
    <source>
        <dbReference type="ARBA" id="ARBA00022525"/>
    </source>
</evidence>
<keyword evidence="10" id="KW-0966">Cell projection</keyword>
<dbReference type="InterPro" id="IPR002371">
    <property type="entry name" value="FlgK"/>
</dbReference>
<comment type="subcellular location">
    <subcellularLocation>
        <location evidence="1 7">Bacterial flagellum</location>
    </subcellularLocation>
    <subcellularLocation>
        <location evidence="2 7">Secreted</location>
    </subcellularLocation>
</comment>
<dbReference type="AlphaFoldDB" id="A0A7X0X3P3"/>
<comment type="similarity">
    <text evidence="3 7">Belongs to the flagella basal body rod proteins family.</text>
</comment>
<dbReference type="Pfam" id="PF22638">
    <property type="entry name" value="FlgK_D1"/>
    <property type="match status" value="1"/>
</dbReference>
<dbReference type="PRINTS" id="PR01005">
    <property type="entry name" value="FLGHOOKAP1"/>
</dbReference>
<keyword evidence="5 7" id="KW-0964">Secreted</keyword>
<dbReference type="GO" id="GO:0009424">
    <property type="term" value="C:bacterial-type flagellum hook"/>
    <property type="evidence" value="ECO:0007669"/>
    <property type="project" value="UniProtKB-UniRule"/>
</dbReference>
<keyword evidence="6 7" id="KW-0975">Bacterial flagellum</keyword>
<dbReference type="PANTHER" id="PTHR30033">
    <property type="entry name" value="FLAGELLAR HOOK-ASSOCIATED PROTEIN 1"/>
    <property type="match status" value="1"/>
</dbReference>
<comment type="caution">
    <text evidence="10">The sequence shown here is derived from an EMBL/GenBank/DDBJ whole genome shotgun (WGS) entry which is preliminary data.</text>
</comment>
<dbReference type="Proteomes" id="UP000523362">
    <property type="component" value="Unassembled WGS sequence"/>
</dbReference>
<evidence type="ECO:0000313" key="11">
    <source>
        <dbReference type="Proteomes" id="UP000523362"/>
    </source>
</evidence>
<dbReference type="NCBIfam" id="TIGR02492">
    <property type="entry name" value="flgK_ends"/>
    <property type="match status" value="1"/>
</dbReference>
<reference evidence="10 11" key="1">
    <citation type="submission" date="2020-03" db="EMBL/GenBank/DDBJ databases">
        <title>Soil Listeria distribution.</title>
        <authorList>
            <person name="Liao J."/>
            <person name="Wiedmann M."/>
        </authorList>
    </citation>
    <scope>NUCLEOTIDE SEQUENCE [LARGE SCALE GENOMIC DNA]</scope>
    <source>
        <strain evidence="10 11">FSL L7-1560</strain>
    </source>
</reference>
<evidence type="ECO:0000256" key="4">
    <source>
        <dbReference type="ARBA" id="ARBA00016244"/>
    </source>
</evidence>
<dbReference type="PANTHER" id="PTHR30033:SF1">
    <property type="entry name" value="FLAGELLAR HOOK-ASSOCIATED PROTEIN 1"/>
    <property type="match status" value="1"/>
</dbReference>
<dbReference type="Pfam" id="PF06429">
    <property type="entry name" value="Flg_bbr_C"/>
    <property type="match status" value="1"/>
</dbReference>